<keyword evidence="3" id="KW-1185">Reference proteome</keyword>
<name>A0AAD2CLM1_9STRA</name>
<dbReference type="EMBL" id="CAKOGP040000557">
    <property type="protein sequence ID" value="CAJ1936325.1"/>
    <property type="molecule type" value="Genomic_DNA"/>
</dbReference>
<comment type="caution">
    <text evidence="2">The sequence shown here is derived from an EMBL/GenBank/DDBJ whole genome shotgun (WGS) entry which is preliminary data.</text>
</comment>
<evidence type="ECO:0000256" key="1">
    <source>
        <dbReference type="SAM" id="SignalP"/>
    </source>
</evidence>
<feature type="chain" id="PRO_5042150383" evidence="1">
    <location>
        <begin position="16"/>
        <end position="174"/>
    </location>
</feature>
<proteinExistence type="predicted"/>
<dbReference type="AlphaFoldDB" id="A0AAD2CLM1"/>
<organism evidence="2 3">
    <name type="scientific">Cylindrotheca closterium</name>
    <dbReference type="NCBI Taxonomy" id="2856"/>
    <lineage>
        <taxon>Eukaryota</taxon>
        <taxon>Sar</taxon>
        <taxon>Stramenopiles</taxon>
        <taxon>Ochrophyta</taxon>
        <taxon>Bacillariophyta</taxon>
        <taxon>Bacillariophyceae</taxon>
        <taxon>Bacillariophycidae</taxon>
        <taxon>Bacillariales</taxon>
        <taxon>Bacillariaceae</taxon>
        <taxon>Cylindrotheca</taxon>
    </lineage>
</organism>
<gene>
    <name evidence="2" type="ORF">CYCCA115_LOCUS5135</name>
</gene>
<reference evidence="2" key="1">
    <citation type="submission" date="2023-08" db="EMBL/GenBank/DDBJ databases">
        <authorList>
            <person name="Audoor S."/>
            <person name="Bilcke G."/>
        </authorList>
    </citation>
    <scope>NUCLEOTIDE SEQUENCE</scope>
</reference>
<evidence type="ECO:0000313" key="2">
    <source>
        <dbReference type="EMBL" id="CAJ1936325.1"/>
    </source>
</evidence>
<evidence type="ECO:0000313" key="3">
    <source>
        <dbReference type="Proteomes" id="UP001295423"/>
    </source>
</evidence>
<accession>A0AAD2CLM1</accession>
<sequence length="174" mass="18904">MRSFTALFLLPLASAFAPTTTQLNTHAIQSSFLQMAKFEIEVDMPPSDSNMRASLKFDPILDVPSEIVEVRYQVPFGLNVEPQKNLAVCTKDGEGGEKVGDVLRYTSQWTLGLPSGGGVIATVASFGGGVSWGCSMFNVMNAKAWEQVVEALVSNVESRTDEVVLIFERPLAEN</sequence>
<dbReference type="Proteomes" id="UP001295423">
    <property type="component" value="Unassembled WGS sequence"/>
</dbReference>
<feature type="signal peptide" evidence="1">
    <location>
        <begin position="1"/>
        <end position="15"/>
    </location>
</feature>
<keyword evidence="1" id="KW-0732">Signal</keyword>
<protein>
    <submittedName>
        <fullName evidence="2">Uncharacterized protein</fullName>
    </submittedName>
</protein>